<feature type="transmembrane region" description="Helical" evidence="1">
    <location>
        <begin position="83"/>
        <end position="102"/>
    </location>
</feature>
<comment type="caution">
    <text evidence="2">The sequence shown here is derived from an EMBL/GenBank/DDBJ whole genome shotgun (WGS) entry which is preliminary data.</text>
</comment>
<organism evidence="2 3">
    <name type="scientific">Hymenobacter amundsenii</name>
    <dbReference type="NCBI Taxonomy" id="2006685"/>
    <lineage>
        <taxon>Bacteria</taxon>
        <taxon>Pseudomonadati</taxon>
        <taxon>Bacteroidota</taxon>
        <taxon>Cytophagia</taxon>
        <taxon>Cytophagales</taxon>
        <taxon>Hymenobacteraceae</taxon>
        <taxon>Hymenobacter</taxon>
    </lineage>
</organism>
<feature type="transmembrane region" description="Helical" evidence="1">
    <location>
        <begin position="114"/>
        <end position="135"/>
    </location>
</feature>
<keyword evidence="3" id="KW-1185">Reference proteome</keyword>
<accession>A0A246FG95</accession>
<sequence>MKLVYNVLLLSVQAGTTFVVLLGVYLLLALLDYRGGLDGLIGLVAFQPLMGALLSLATISLCVLVGLPLRLAAFGRWWRQRTFLALGGAAASVALLVLSLFMQGGTVPATFTEPSVLVLAGCGWFLLAFCLLHVFPPDTLLHRVGLFRTRYSK</sequence>
<keyword evidence="1" id="KW-1133">Transmembrane helix</keyword>
<dbReference type="OrthoDB" id="1448850at2"/>
<gene>
    <name evidence="2" type="ORF">CDA63_18940</name>
</gene>
<dbReference type="AlphaFoldDB" id="A0A246FG95"/>
<evidence type="ECO:0000313" key="3">
    <source>
        <dbReference type="Proteomes" id="UP000197277"/>
    </source>
</evidence>
<protein>
    <submittedName>
        <fullName evidence="2">Uncharacterized protein</fullName>
    </submittedName>
</protein>
<keyword evidence="1" id="KW-0812">Transmembrane</keyword>
<dbReference type="Proteomes" id="UP000197277">
    <property type="component" value="Unassembled WGS sequence"/>
</dbReference>
<keyword evidence="1" id="KW-0472">Membrane</keyword>
<dbReference type="RefSeq" id="WP_088466024.1">
    <property type="nucleotide sequence ID" value="NZ_NIRR01000057.1"/>
</dbReference>
<dbReference type="EMBL" id="NIRR01000057">
    <property type="protein sequence ID" value="OWP61541.1"/>
    <property type="molecule type" value="Genomic_DNA"/>
</dbReference>
<reference evidence="2 3" key="1">
    <citation type="submission" date="2017-06" db="EMBL/GenBank/DDBJ databases">
        <title>Hymenobacter amundsenii sp. nov. isolated from regoliths in Antarctica.</title>
        <authorList>
            <person name="Sedlacek I."/>
            <person name="Kralova S."/>
            <person name="Pantucek R."/>
            <person name="Svec P."/>
            <person name="Holochova P."/>
            <person name="Stankova E."/>
            <person name="Vrbovska V."/>
            <person name="Busse H.-J."/>
        </authorList>
    </citation>
    <scope>NUCLEOTIDE SEQUENCE [LARGE SCALE GENOMIC DNA]</scope>
    <source>
        <strain evidence="2 3">CCM 8682</strain>
    </source>
</reference>
<feature type="transmembrane region" description="Helical" evidence="1">
    <location>
        <begin position="51"/>
        <end position="71"/>
    </location>
</feature>
<name>A0A246FG95_9BACT</name>
<evidence type="ECO:0000256" key="1">
    <source>
        <dbReference type="SAM" id="Phobius"/>
    </source>
</evidence>
<proteinExistence type="predicted"/>
<evidence type="ECO:0000313" key="2">
    <source>
        <dbReference type="EMBL" id="OWP61541.1"/>
    </source>
</evidence>
<feature type="transmembrane region" description="Helical" evidence="1">
    <location>
        <begin position="7"/>
        <end position="31"/>
    </location>
</feature>